<dbReference type="OrthoDB" id="5821202at2759"/>
<reference evidence="3 4" key="1">
    <citation type="submission" date="2018-11" db="EMBL/GenBank/DDBJ databases">
        <authorList>
            <consortium name="Pathogen Informatics"/>
        </authorList>
    </citation>
    <scope>NUCLEOTIDE SEQUENCE [LARGE SCALE GENOMIC DNA]</scope>
</reference>
<evidence type="ECO:0000313" key="4">
    <source>
        <dbReference type="Proteomes" id="UP000271889"/>
    </source>
</evidence>
<protein>
    <submittedName>
        <fullName evidence="3">Uncharacterized protein</fullName>
    </submittedName>
</protein>
<keyword evidence="1" id="KW-0175">Coiled coil</keyword>
<feature type="region of interest" description="Disordered" evidence="2">
    <location>
        <begin position="1"/>
        <end position="28"/>
    </location>
</feature>
<dbReference type="Proteomes" id="UP000271889">
    <property type="component" value="Unassembled WGS sequence"/>
</dbReference>
<evidence type="ECO:0000313" key="3">
    <source>
        <dbReference type="EMBL" id="VDK49600.1"/>
    </source>
</evidence>
<sequence>MTHPRSNQTASGHSASPDSKFHGTPPAQIPKFSLINVKKFSSTSPSKHDTSIKERTEAQLASYEKASRRLDKALQEASEKLQHPIKLALPSDIPPFSDHRQTLDVAQVENLRNRDVAQEPRHSLPSKPLLENNSPYDYGTSEERTNEPMRSSNVPLSKALGASMAAELAYAEKAQEIQKHLHDAHHLATMVQQKAEQQLYRGDGGEDIDRILDSISLRDDSLVTSDDSDKPKKDIRVQETIKPMNTSVKFNFMPSPVRKAAFLTPAQRHERKTKVEEYLRMYSVLHTLQNAVFKLKRSKCNPEQVPKIEELSRVADKEYKEAIVQAKSWLRKKISQVWIVIIFRSQNRAGRGSLYT</sequence>
<proteinExistence type="predicted"/>
<name>A0A3P6R1Y5_CYLGO</name>
<keyword evidence="4" id="KW-1185">Reference proteome</keyword>
<feature type="compositionally biased region" description="Basic and acidic residues" evidence="2">
    <location>
        <begin position="112"/>
        <end position="122"/>
    </location>
</feature>
<dbReference type="AlphaFoldDB" id="A0A3P6R1Y5"/>
<dbReference type="EMBL" id="UYRV01002983">
    <property type="protein sequence ID" value="VDK49600.1"/>
    <property type="molecule type" value="Genomic_DNA"/>
</dbReference>
<evidence type="ECO:0000256" key="2">
    <source>
        <dbReference type="SAM" id="MobiDB-lite"/>
    </source>
</evidence>
<feature type="coiled-coil region" evidence="1">
    <location>
        <begin position="53"/>
        <end position="83"/>
    </location>
</feature>
<feature type="compositionally biased region" description="Polar residues" evidence="2">
    <location>
        <begin position="1"/>
        <end position="17"/>
    </location>
</feature>
<organism evidence="3 4">
    <name type="scientific">Cylicostephanus goldi</name>
    <name type="common">Nematode worm</name>
    <dbReference type="NCBI Taxonomy" id="71465"/>
    <lineage>
        <taxon>Eukaryota</taxon>
        <taxon>Metazoa</taxon>
        <taxon>Ecdysozoa</taxon>
        <taxon>Nematoda</taxon>
        <taxon>Chromadorea</taxon>
        <taxon>Rhabditida</taxon>
        <taxon>Rhabditina</taxon>
        <taxon>Rhabditomorpha</taxon>
        <taxon>Strongyloidea</taxon>
        <taxon>Strongylidae</taxon>
        <taxon>Cylicostephanus</taxon>
    </lineage>
</organism>
<feature type="region of interest" description="Disordered" evidence="2">
    <location>
        <begin position="112"/>
        <end position="154"/>
    </location>
</feature>
<accession>A0A3P6R1Y5</accession>
<gene>
    <name evidence="3" type="ORF">CGOC_LOCUS1557</name>
</gene>
<evidence type="ECO:0000256" key="1">
    <source>
        <dbReference type="SAM" id="Coils"/>
    </source>
</evidence>